<proteinExistence type="predicted"/>
<comment type="caution">
    <text evidence="2">The sequence shown here is derived from an EMBL/GenBank/DDBJ whole genome shotgun (WGS) entry which is preliminary data.</text>
</comment>
<evidence type="ECO:0000313" key="2">
    <source>
        <dbReference type="EMBL" id="MFC5724912.1"/>
    </source>
</evidence>
<dbReference type="Proteomes" id="UP001596083">
    <property type="component" value="Unassembled WGS sequence"/>
</dbReference>
<protein>
    <recommendedName>
        <fullName evidence="4">ATP-binding protein</fullName>
    </recommendedName>
</protein>
<name>A0ABW0ZAL6_9ACTN</name>
<sequence length="131" mass="13745">MESARWTPNKATTRILAQLRDWGFTADESAVGEVVILLVTEAVTGGQGRISVHMAPKDSQVLIAVRTHHPGQAPAGHSTVRQVAAHQVVAECGAHTSTEGPTVWALIGLSPPQRVPPQTTTASTTGLPTGR</sequence>
<dbReference type="RefSeq" id="WP_390321539.1">
    <property type="nucleotide sequence ID" value="NZ_JBHSPB010000039.1"/>
</dbReference>
<feature type="compositionally biased region" description="Low complexity" evidence="1">
    <location>
        <begin position="116"/>
        <end position="131"/>
    </location>
</feature>
<organism evidence="2 3">
    <name type="scientific">Streptomyces gamaensis</name>
    <dbReference type="NCBI Taxonomy" id="1763542"/>
    <lineage>
        <taxon>Bacteria</taxon>
        <taxon>Bacillati</taxon>
        <taxon>Actinomycetota</taxon>
        <taxon>Actinomycetes</taxon>
        <taxon>Kitasatosporales</taxon>
        <taxon>Streptomycetaceae</taxon>
        <taxon>Streptomyces</taxon>
    </lineage>
</organism>
<keyword evidence="3" id="KW-1185">Reference proteome</keyword>
<dbReference type="EMBL" id="JBHSPB010000039">
    <property type="protein sequence ID" value="MFC5724912.1"/>
    <property type="molecule type" value="Genomic_DNA"/>
</dbReference>
<reference evidence="3" key="1">
    <citation type="journal article" date="2019" name="Int. J. Syst. Evol. Microbiol.">
        <title>The Global Catalogue of Microorganisms (GCM) 10K type strain sequencing project: providing services to taxonomists for standard genome sequencing and annotation.</title>
        <authorList>
            <consortium name="The Broad Institute Genomics Platform"/>
            <consortium name="The Broad Institute Genome Sequencing Center for Infectious Disease"/>
            <person name="Wu L."/>
            <person name="Ma J."/>
        </authorList>
    </citation>
    <scope>NUCLEOTIDE SEQUENCE [LARGE SCALE GENOMIC DNA]</scope>
    <source>
        <strain evidence="3">CGMCC 4.7304</strain>
    </source>
</reference>
<evidence type="ECO:0000256" key="1">
    <source>
        <dbReference type="SAM" id="MobiDB-lite"/>
    </source>
</evidence>
<gene>
    <name evidence="2" type="ORF">ACFP1Z_32670</name>
</gene>
<feature type="region of interest" description="Disordered" evidence="1">
    <location>
        <begin position="109"/>
        <end position="131"/>
    </location>
</feature>
<accession>A0ABW0ZAL6</accession>
<evidence type="ECO:0008006" key="4">
    <source>
        <dbReference type="Google" id="ProtNLM"/>
    </source>
</evidence>
<evidence type="ECO:0000313" key="3">
    <source>
        <dbReference type="Proteomes" id="UP001596083"/>
    </source>
</evidence>